<dbReference type="EMBL" id="CP093365">
    <property type="protein sequence ID" value="UQS83674.1"/>
    <property type="molecule type" value="Genomic_DNA"/>
</dbReference>
<sequence length="90" mass="10699">MYVEGNYYNLTGDQNKFVYFLEKANELSPNKIQYMISLAKAYKLTNNFTMLRNILDKIRNIVPVSQLDKRRKFEAMAMLMRLDPNIELEI</sequence>
<gene>
    <name evidence="1" type="ORF">MOO47_00280</name>
</gene>
<organism evidence="1 2">
    <name type="scientific">Bombilactobacillus thymidiniphilus</name>
    <dbReference type="NCBI Taxonomy" id="2923363"/>
    <lineage>
        <taxon>Bacteria</taxon>
        <taxon>Bacillati</taxon>
        <taxon>Bacillota</taxon>
        <taxon>Bacilli</taxon>
        <taxon>Lactobacillales</taxon>
        <taxon>Lactobacillaceae</taxon>
        <taxon>Bombilactobacillus</taxon>
    </lineage>
</organism>
<evidence type="ECO:0000313" key="1">
    <source>
        <dbReference type="EMBL" id="UQS83674.1"/>
    </source>
</evidence>
<name>A0ABY4PD29_9LACO</name>
<protein>
    <submittedName>
        <fullName evidence="1">Uncharacterized protein</fullName>
    </submittedName>
</protein>
<accession>A0ABY4PD29</accession>
<evidence type="ECO:0000313" key="2">
    <source>
        <dbReference type="Proteomes" id="UP000831947"/>
    </source>
</evidence>
<dbReference type="RefSeq" id="WP_249512859.1">
    <property type="nucleotide sequence ID" value="NZ_CP093365.1"/>
</dbReference>
<dbReference type="Proteomes" id="UP000831947">
    <property type="component" value="Chromosome"/>
</dbReference>
<proteinExistence type="predicted"/>
<keyword evidence="2" id="KW-1185">Reference proteome</keyword>
<reference evidence="1 2" key="1">
    <citation type="journal article" date="2022" name="Int. J. Syst. Evol. Microbiol.">
        <title>Apilactobacillus apisilvae sp. nov., Nicolia spurrieriana gen. nov. sp. nov., Bombilactobacillus folatiphilus sp. nov. and Bombilactobacillus thymidiniphilus sp. nov., four new lactic acid bacterial isolates from stingless bees Tetragonula carbonaria and Austroplebeia australis.</title>
        <authorList>
            <person name="Oliphant S.A."/>
            <person name="Watson-Haigh N.S."/>
            <person name="Sumby K.M."/>
            <person name="Gardner J."/>
            <person name="Groom S."/>
            <person name="Jiranek V."/>
        </authorList>
    </citation>
    <scope>NUCLEOTIDE SEQUENCE [LARGE SCALE GENOMIC DNA]</scope>
    <source>
        <strain evidence="1 2">SG4_A1</strain>
    </source>
</reference>